<name>A0A1B1KF06_RHOOP</name>
<accession>A0A1B1KF06</accession>
<dbReference type="EMBL" id="CP009111">
    <property type="protein sequence ID" value="ANS31139.1"/>
    <property type="molecule type" value="Genomic_DNA"/>
</dbReference>
<proteinExistence type="predicted"/>
<dbReference type="PATRIC" id="fig|37919.13.peg.6823"/>
<dbReference type="RefSeq" id="WP_005264982.1">
    <property type="nucleotide sequence ID" value="NZ_CP009111.1"/>
</dbReference>
<evidence type="ECO:0008006" key="3">
    <source>
        <dbReference type="Google" id="ProtNLM"/>
    </source>
</evidence>
<gene>
    <name evidence="1" type="ORF">R1CP_32580</name>
</gene>
<sequence>MTRDDQAMLAFATKWSRFGGGDEYILPEFGITPVVFYQRLLAMVTSTLINDVDFATRTYLMDFCSSKLTRAAPKSAASSVSAG</sequence>
<dbReference type="InterPro" id="IPR021678">
    <property type="entry name" value="DUF3263"/>
</dbReference>
<evidence type="ECO:0000313" key="2">
    <source>
        <dbReference type="Proteomes" id="UP000186108"/>
    </source>
</evidence>
<protein>
    <recommendedName>
        <fullName evidence="3">DUF3263 domain-containing protein</fullName>
    </recommendedName>
</protein>
<reference evidence="1 2" key="1">
    <citation type="submission" date="2014-07" db="EMBL/GenBank/DDBJ databases">
        <authorList>
            <person name="Zhang J.E."/>
            <person name="Yang H."/>
            <person name="Guo J."/>
            <person name="Deng Z."/>
            <person name="Luo H."/>
            <person name="Luo M."/>
            <person name="Zhao B."/>
        </authorList>
    </citation>
    <scope>NUCLEOTIDE SEQUENCE [LARGE SCALE GENOMIC DNA]</scope>
    <source>
        <strain evidence="1 2">1CP</strain>
    </source>
</reference>
<organism evidence="1 2">
    <name type="scientific">Rhodococcus opacus</name>
    <name type="common">Nocardia opaca</name>
    <dbReference type="NCBI Taxonomy" id="37919"/>
    <lineage>
        <taxon>Bacteria</taxon>
        <taxon>Bacillati</taxon>
        <taxon>Actinomycetota</taxon>
        <taxon>Actinomycetes</taxon>
        <taxon>Mycobacteriales</taxon>
        <taxon>Nocardiaceae</taxon>
        <taxon>Rhodococcus</taxon>
    </lineage>
</organism>
<dbReference type="Pfam" id="PF11662">
    <property type="entry name" value="DUF3263"/>
    <property type="match status" value="1"/>
</dbReference>
<dbReference type="AlphaFoldDB" id="A0A1B1KF06"/>
<evidence type="ECO:0000313" key="1">
    <source>
        <dbReference type="EMBL" id="ANS31139.1"/>
    </source>
</evidence>
<dbReference type="Proteomes" id="UP000186108">
    <property type="component" value="Chromosome"/>
</dbReference>